<name>A0A2G5VA00_9PELO</name>
<comment type="caution">
    <text evidence="3">The sequence shown here is derived from an EMBL/GenBank/DDBJ whole genome shotgun (WGS) entry which is preliminary data.</text>
</comment>
<dbReference type="InterPro" id="IPR029071">
    <property type="entry name" value="Ubiquitin-like_domsf"/>
</dbReference>
<accession>A0A2G5VA00</accession>
<protein>
    <recommendedName>
        <fullName evidence="2">Ubiquitin-like domain-containing protein</fullName>
    </recommendedName>
</protein>
<dbReference type="Proteomes" id="UP000230233">
    <property type="component" value="Chromosome II"/>
</dbReference>
<dbReference type="InterPro" id="IPR000626">
    <property type="entry name" value="Ubiquitin-like_dom"/>
</dbReference>
<keyword evidence="1" id="KW-1133">Transmembrane helix</keyword>
<dbReference type="AlphaFoldDB" id="A0A2G5VA00"/>
<sequence>MNDREEDPNERIPETIEIKFKNSSNKLHYYYKAKCNDTIAMLKLHYQNSFKVPAQRLHFFWEWTTLEDHRSLASYGMEDFAVIRVQVLNYFDAFLIISILSLIVVVIYGLTNSGTMPAKVDNEYRFFRLL</sequence>
<feature type="transmembrane region" description="Helical" evidence="1">
    <location>
        <begin position="87"/>
        <end position="110"/>
    </location>
</feature>
<feature type="domain" description="Ubiquitin-like" evidence="2">
    <location>
        <begin position="16"/>
        <end position="87"/>
    </location>
</feature>
<evidence type="ECO:0000313" key="3">
    <source>
        <dbReference type="EMBL" id="PIC48547.1"/>
    </source>
</evidence>
<organism evidence="3 4">
    <name type="scientific">Caenorhabditis nigoni</name>
    <dbReference type="NCBI Taxonomy" id="1611254"/>
    <lineage>
        <taxon>Eukaryota</taxon>
        <taxon>Metazoa</taxon>
        <taxon>Ecdysozoa</taxon>
        <taxon>Nematoda</taxon>
        <taxon>Chromadorea</taxon>
        <taxon>Rhabditida</taxon>
        <taxon>Rhabditina</taxon>
        <taxon>Rhabditomorpha</taxon>
        <taxon>Rhabditoidea</taxon>
        <taxon>Rhabditidae</taxon>
        <taxon>Peloderinae</taxon>
        <taxon>Caenorhabditis</taxon>
    </lineage>
</organism>
<dbReference type="Pfam" id="PF00240">
    <property type="entry name" value="ubiquitin"/>
    <property type="match status" value="1"/>
</dbReference>
<keyword evidence="1" id="KW-0812">Transmembrane</keyword>
<evidence type="ECO:0000259" key="2">
    <source>
        <dbReference type="PROSITE" id="PS50053"/>
    </source>
</evidence>
<evidence type="ECO:0000313" key="4">
    <source>
        <dbReference type="Proteomes" id="UP000230233"/>
    </source>
</evidence>
<proteinExistence type="predicted"/>
<dbReference type="PROSITE" id="PS50053">
    <property type="entry name" value="UBIQUITIN_2"/>
    <property type="match status" value="1"/>
</dbReference>
<keyword evidence="1" id="KW-0472">Membrane</keyword>
<dbReference type="SUPFAM" id="SSF54236">
    <property type="entry name" value="Ubiquitin-like"/>
    <property type="match status" value="1"/>
</dbReference>
<dbReference type="Gene3D" id="3.10.20.90">
    <property type="entry name" value="Phosphatidylinositol 3-kinase Catalytic Subunit, Chain A, domain 1"/>
    <property type="match status" value="1"/>
</dbReference>
<gene>
    <name evidence="3" type="primary">Cnig_chr_II.g7477</name>
    <name evidence="3" type="ORF">B9Z55_007477</name>
</gene>
<dbReference type="EMBL" id="PDUG01000002">
    <property type="protein sequence ID" value="PIC48547.1"/>
    <property type="molecule type" value="Genomic_DNA"/>
</dbReference>
<keyword evidence="4" id="KW-1185">Reference proteome</keyword>
<reference evidence="4" key="1">
    <citation type="submission" date="2017-10" db="EMBL/GenBank/DDBJ databases">
        <title>Rapid genome shrinkage in a self-fertile nematode reveals novel sperm competition proteins.</title>
        <authorList>
            <person name="Yin D."/>
            <person name="Schwarz E.M."/>
            <person name="Thomas C.G."/>
            <person name="Felde R.L."/>
            <person name="Korf I.F."/>
            <person name="Cutter A.D."/>
            <person name="Schartner C.M."/>
            <person name="Ralston E.J."/>
            <person name="Meyer B.J."/>
            <person name="Haag E.S."/>
        </authorList>
    </citation>
    <scope>NUCLEOTIDE SEQUENCE [LARGE SCALE GENOMIC DNA]</scope>
    <source>
        <strain evidence="4">JU1422</strain>
    </source>
</reference>
<evidence type="ECO:0000256" key="1">
    <source>
        <dbReference type="SAM" id="Phobius"/>
    </source>
</evidence>